<dbReference type="AlphaFoldDB" id="A0A8E7AUL9"/>
<sequence>MIKEYSVSGTALTGENLEARDVTIVVQDGIITAVEDEISVSHKWICPAFFNAHTHLADTVAMDLPCNGTLDELVTPPHGLKHQILAHTPDDRLITAMNESMKEMIHSGTAGFADFREGGKEGVLTLKQAASSLPIHPVILGREGGEVNADGAGISSVRDVSSSQEIVDRMKKQGKIVGFHAGERDFLDIDAALDMNPDFLVHCTHARSDQVKRIADEDIPVVLCCRSNFLLGVSSGNHHPPVQEMLNAGVRLLIGTDNVMFVQPDMMQELSFVHTVYGVPAHDLLKSATSGFPPTGVSHCIEKGNMASFFVLDTSWGNIHYSRDIESTIVKRAPLSHFCARIF</sequence>
<keyword evidence="4" id="KW-1185">Reference proteome</keyword>
<dbReference type="InterPro" id="IPR050287">
    <property type="entry name" value="MTA/SAH_deaminase"/>
</dbReference>
<dbReference type="SUPFAM" id="SSF51338">
    <property type="entry name" value="Composite domain of metallo-dependent hydrolases"/>
    <property type="match status" value="1"/>
</dbReference>
<dbReference type="Gene3D" id="2.30.40.10">
    <property type="entry name" value="Urease, subunit C, domain 1"/>
    <property type="match status" value="1"/>
</dbReference>
<dbReference type="GO" id="GO:0019239">
    <property type="term" value="F:deaminase activity"/>
    <property type="evidence" value="ECO:0007669"/>
    <property type="project" value="InterPro"/>
</dbReference>
<reference evidence="3 4" key="1">
    <citation type="submission" date="2021-05" db="EMBL/GenBank/DDBJ databases">
        <title>A novel Methanospirillum isolate from a pyrite-forming mixed culture.</title>
        <authorList>
            <person name="Bunk B."/>
            <person name="Sproer C."/>
            <person name="Spring S."/>
            <person name="Pester M."/>
        </authorList>
    </citation>
    <scope>NUCLEOTIDE SEQUENCE [LARGE SCALE GENOMIC DNA]</scope>
    <source>
        <strain evidence="3 4">J.3.6.1-F.2.7.3</strain>
    </source>
</reference>
<dbReference type="InterPro" id="IPR001365">
    <property type="entry name" value="A_deaminase_dom"/>
</dbReference>
<accession>A0A8E7AUL9</accession>
<evidence type="ECO:0000313" key="4">
    <source>
        <dbReference type="Proteomes" id="UP000680656"/>
    </source>
</evidence>
<evidence type="ECO:0000313" key="3">
    <source>
        <dbReference type="EMBL" id="QVV87575.1"/>
    </source>
</evidence>
<dbReference type="Gene3D" id="3.20.20.140">
    <property type="entry name" value="Metal-dependent hydrolases"/>
    <property type="match status" value="2"/>
</dbReference>
<dbReference type="Proteomes" id="UP000680656">
    <property type="component" value="Chromosome"/>
</dbReference>
<feature type="domain" description="Amidohydrolase-related" evidence="2">
    <location>
        <begin position="45"/>
        <end position="142"/>
    </location>
</feature>
<dbReference type="InterPro" id="IPR032466">
    <property type="entry name" value="Metal_Hydrolase"/>
</dbReference>
<name>A0A8E7AUL9_9EURY</name>
<dbReference type="GeneID" id="65097390"/>
<keyword evidence="3" id="KW-0378">Hydrolase</keyword>
<dbReference type="RefSeq" id="WP_214418395.1">
    <property type="nucleotide sequence ID" value="NZ_CP075546.1"/>
</dbReference>
<dbReference type="PANTHER" id="PTHR43794:SF5">
    <property type="entry name" value="CHLOROHYDROLASE FAMILY PROTEIN"/>
    <property type="match status" value="1"/>
</dbReference>
<dbReference type="Pfam" id="PF00962">
    <property type="entry name" value="A_deaminase"/>
    <property type="match status" value="1"/>
</dbReference>
<feature type="domain" description="Adenosine deaminase" evidence="1">
    <location>
        <begin position="165"/>
        <end position="284"/>
    </location>
</feature>
<proteinExistence type="predicted"/>
<dbReference type="KEGG" id="mrtj:KHC33_09360"/>
<gene>
    <name evidence="3" type="ORF">KHC33_09360</name>
</gene>
<dbReference type="EMBL" id="CP075546">
    <property type="protein sequence ID" value="QVV87575.1"/>
    <property type="molecule type" value="Genomic_DNA"/>
</dbReference>
<dbReference type="Pfam" id="PF01979">
    <property type="entry name" value="Amidohydro_1"/>
    <property type="match status" value="1"/>
</dbReference>
<evidence type="ECO:0000259" key="1">
    <source>
        <dbReference type="Pfam" id="PF00962"/>
    </source>
</evidence>
<protein>
    <submittedName>
        <fullName evidence="3">Amidohydrolase family protein</fullName>
    </submittedName>
</protein>
<dbReference type="SUPFAM" id="SSF51556">
    <property type="entry name" value="Metallo-dependent hydrolases"/>
    <property type="match status" value="1"/>
</dbReference>
<dbReference type="InterPro" id="IPR011059">
    <property type="entry name" value="Metal-dep_hydrolase_composite"/>
</dbReference>
<dbReference type="PANTHER" id="PTHR43794">
    <property type="entry name" value="AMINOHYDROLASE SSNA-RELATED"/>
    <property type="match status" value="1"/>
</dbReference>
<dbReference type="InterPro" id="IPR006680">
    <property type="entry name" value="Amidohydro-rel"/>
</dbReference>
<evidence type="ECO:0000259" key="2">
    <source>
        <dbReference type="Pfam" id="PF01979"/>
    </source>
</evidence>
<organism evidence="3 4">
    <name type="scientific">Methanospirillum purgamenti</name>
    <dbReference type="NCBI Taxonomy" id="2834276"/>
    <lineage>
        <taxon>Archaea</taxon>
        <taxon>Methanobacteriati</taxon>
        <taxon>Methanobacteriota</taxon>
        <taxon>Stenosarchaea group</taxon>
        <taxon>Methanomicrobia</taxon>
        <taxon>Methanomicrobiales</taxon>
        <taxon>Methanospirillaceae</taxon>
        <taxon>Methanospirillum</taxon>
    </lineage>
</organism>